<proteinExistence type="predicted"/>
<name>A0A1I4TR54_9RHOB</name>
<sequence>MSIKTKPKAPASKQVKASPNRQQQLVRLLNRKSGASITQMQEAFGWQPHTARAAISTLRKAGTVVERADTDKGSIYRIAGEG</sequence>
<dbReference type="Pfam" id="PF11994">
    <property type="entry name" value="DUF3489"/>
    <property type="match status" value="1"/>
</dbReference>
<dbReference type="Proteomes" id="UP000199144">
    <property type="component" value="Unassembled WGS sequence"/>
</dbReference>
<evidence type="ECO:0000313" key="3">
    <source>
        <dbReference type="Proteomes" id="UP000199144"/>
    </source>
</evidence>
<evidence type="ECO:0000313" key="2">
    <source>
        <dbReference type="EMBL" id="SFM79188.1"/>
    </source>
</evidence>
<dbReference type="SUPFAM" id="SSF46785">
    <property type="entry name" value="Winged helix' DNA-binding domain"/>
    <property type="match status" value="1"/>
</dbReference>
<accession>A0A1I4TR54</accession>
<reference evidence="2 3" key="1">
    <citation type="submission" date="2016-10" db="EMBL/GenBank/DDBJ databases">
        <authorList>
            <person name="de Groot N.N."/>
        </authorList>
    </citation>
    <scope>NUCLEOTIDE SEQUENCE [LARGE SCALE GENOMIC DNA]</scope>
    <source>
        <strain evidence="2 3">DSM 15283</strain>
    </source>
</reference>
<dbReference type="InterPro" id="IPR021880">
    <property type="entry name" value="DUF3489"/>
</dbReference>
<evidence type="ECO:0000256" key="1">
    <source>
        <dbReference type="SAM" id="MobiDB-lite"/>
    </source>
</evidence>
<dbReference type="AlphaFoldDB" id="A0A1I4TR54"/>
<dbReference type="InterPro" id="IPR036388">
    <property type="entry name" value="WH-like_DNA-bd_sf"/>
</dbReference>
<protein>
    <submittedName>
        <fullName evidence="2">DeoR-like helix-turn-helix domain-containing protein</fullName>
    </submittedName>
</protein>
<dbReference type="STRING" id="254406.SAMN04488042_1209"/>
<keyword evidence="3" id="KW-1185">Reference proteome</keyword>
<feature type="region of interest" description="Disordered" evidence="1">
    <location>
        <begin position="1"/>
        <end position="22"/>
    </location>
</feature>
<gene>
    <name evidence="2" type="ORF">SAMN04488042_1209</name>
</gene>
<dbReference type="Gene3D" id="1.10.10.10">
    <property type="entry name" value="Winged helix-like DNA-binding domain superfamily/Winged helix DNA-binding domain"/>
    <property type="match status" value="1"/>
</dbReference>
<organism evidence="2 3">
    <name type="scientific">Shimia aestuarii</name>
    <dbReference type="NCBI Taxonomy" id="254406"/>
    <lineage>
        <taxon>Bacteria</taxon>
        <taxon>Pseudomonadati</taxon>
        <taxon>Pseudomonadota</taxon>
        <taxon>Alphaproteobacteria</taxon>
        <taxon>Rhodobacterales</taxon>
        <taxon>Roseobacteraceae</taxon>
    </lineage>
</organism>
<dbReference type="RefSeq" id="WP_093097175.1">
    <property type="nucleotide sequence ID" value="NZ_FOTQ01000020.1"/>
</dbReference>
<dbReference type="InterPro" id="IPR036390">
    <property type="entry name" value="WH_DNA-bd_sf"/>
</dbReference>
<dbReference type="EMBL" id="FOTQ01000020">
    <property type="protein sequence ID" value="SFM79188.1"/>
    <property type="molecule type" value="Genomic_DNA"/>
</dbReference>
<dbReference type="OrthoDB" id="7206991at2"/>